<evidence type="ECO:0000256" key="3">
    <source>
        <dbReference type="ARBA" id="ARBA00023237"/>
    </source>
</evidence>
<evidence type="ECO:0000256" key="1">
    <source>
        <dbReference type="ARBA" id="ARBA00004442"/>
    </source>
</evidence>
<dbReference type="CDD" id="cd07185">
    <property type="entry name" value="OmpA_C-like"/>
    <property type="match status" value="1"/>
</dbReference>
<evidence type="ECO:0000256" key="2">
    <source>
        <dbReference type="ARBA" id="ARBA00023136"/>
    </source>
</evidence>
<dbReference type="PANTHER" id="PTHR30329">
    <property type="entry name" value="STATOR ELEMENT OF FLAGELLAR MOTOR COMPLEX"/>
    <property type="match status" value="1"/>
</dbReference>
<dbReference type="Pfam" id="PF00691">
    <property type="entry name" value="OmpA"/>
    <property type="match status" value="1"/>
</dbReference>
<protein>
    <recommendedName>
        <fullName evidence="4">OmpA-like domain-containing protein</fullName>
    </recommendedName>
</protein>
<dbReference type="InterPro" id="IPR006664">
    <property type="entry name" value="OMP_bac"/>
</dbReference>
<feature type="domain" description="OmpA-like" evidence="4">
    <location>
        <begin position="158"/>
        <end position="271"/>
    </location>
</feature>
<sequence>MKYILAATAVVLPLALGSADATAGKIDETPISLIERHFEHLAYTDFAGYQAMRTALDPSSKHDNPKEGTYEATELDNYGHAWVYLSALVDYDPRSTLARQSKRAYACYLTARRNAMPTAGSEGGDVTGTWLDLADRCAASLRTTLLLWAEGTSVPLGREDLQGTAPYRMFFPFDAATITAIGDNILHYIARFEQTGETVQFVVEGHADRSGDEAYNMVLSKQRAEAAGSKFAAYMKNDPVPQIQAVGETEPLAPTQDGIRHPRNRRVEIMI</sequence>
<dbReference type="EMBL" id="UINC01117760">
    <property type="protein sequence ID" value="SVC90413.1"/>
    <property type="molecule type" value="Genomic_DNA"/>
</dbReference>
<dbReference type="PROSITE" id="PS51123">
    <property type="entry name" value="OMPA_2"/>
    <property type="match status" value="1"/>
</dbReference>
<reference evidence="5" key="1">
    <citation type="submission" date="2018-05" db="EMBL/GenBank/DDBJ databases">
        <authorList>
            <person name="Lanie J.A."/>
            <person name="Ng W.-L."/>
            <person name="Kazmierczak K.M."/>
            <person name="Andrzejewski T.M."/>
            <person name="Davidsen T.M."/>
            <person name="Wayne K.J."/>
            <person name="Tettelin H."/>
            <person name="Glass J.I."/>
            <person name="Rusch D."/>
            <person name="Podicherti R."/>
            <person name="Tsui H.-C.T."/>
            <person name="Winkler M.E."/>
        </authorList>
    </citation>
    <scope>NUCLEOTIDE SEQUENCE</scope>
</reference>
<dbReference type="PANTHER" id="PTHR30329:SF21">
    <property type="entry name" value="LIPOPROTEIN YIAD-RELATED"/>
    <property type="match status" value="1"/>
</dbReference>
<feature type="non-terminal residue" evidence="5">
    <location>
        <position position="271"/>
    </location>
</feature>
<proteinExistence type="predicted"/>
<dbReference type="InterPro" id="IPR006665">
    <property type="entry name" value="OmpA-like"/>
</dbReference>
<gene>
    <name evidence="5" type="ORF">METZ01_LOCUS343267</name>
</gene>
<name>A0A382QY37_9ZZZZ</name>
<dbReference type="InterPro" id="IPR036737">
    <property type="entry name" value="OmpA-like_sf"/>
</dbReference>
<evidence type="ECO:0000313" key="5">
    <source>
        <dbReference type="EMBL" id="SVC90413.1"/>
    </source>
</evidence>
<keyword evidence="2" id="KW-0472">Membrane</keyword>
<keyword evidence="3" id="KW-0998">Cell outer membrane</keyword>
<dbReference type="AlphaFoldDB" id="A0A382QY37"/>
<dbReference type="InterPro" id="IPR050330">
    <property type="entry name" value="Bact_OuterMem_StrucFunc"/>
</dbReference>
<accession>A0A382QY37</accession>
<organism evidence="5">
    <name type="scientific">marine metagenome</name>
    <dbReference type="NCBI Taxonomy" id="408172"/>
    <lineage>
        <taxon>unclassified sequences</taxon>
        <taxon>metagenomes</taxon>
        <taxon>ecological metagenomes</taxon>
    </lineage>
</organism>
<dbReference type="SUPFAM" id="SSF103088">
    <property type="entry name" value="OmpA-like"/>
    <property type="match status" value="1"/>
</dbReference>
<dbReference type="PRINTS" id="PR01021">
    <property type="entry name" value="OMPADOMAIN"/>
</dbReference>
<evidence type="ECO:0000259" key="4">
    <source>
        <dbReference type="PROSITE" id="PS51123"/>
    </source>
</evidence>
<dbReference type="Gene3D" id="3.30.1330.60">
    <property type="entry name" value="OmpA-like domain"/>
    <property type="match status" value="1"/>
</dbReference>
<dbReference type="GO" id="GO:0009279">
    <property type="term" value="C:cell outer membrane"/>
    <property type="evidence" value="ECO:0007669"/>
    <property type="project" value="UniProtKB-SubCell"/>
</dbReference>
<comment type="subcellular location">
    <subcellularLocation>
        <location evidence="1">Cell outer membrane</location>
    </subcellularLocation>
</comment>